<dbReference type="AlphaFoldDB" id="A0A091DVF8"/>
<evidence type="ECO:0000256" key="1">
    <source>
        <dbReference type="SAM" id="MobiDB-lite"/>
    </source>
</evidence>
<reference evidence="2 3" key="1">
    <citation type="submission" date="2013-11" db="EMBL/GenBank/DDBJ databases">
        <title>The Damaraland mole rat (Fukomys damarensis) genome and evolution of African mole rats.</title>
        <authorList>
            <person name="Gladyshev V.N."/>
            <person name="Fang X."/>
        </authorList>
    </citation>
    <scope>NUCLEOTIDE SEQUENCE [LARGE SCALE GENOMIC DNA]</scope>
    <source>
        <tissue evidence="2">Liver</tissue>
    </source>
</reference>
<proteinExistence type="predicted"/>
<evidence type="ECO:0000313" key="3">
    <source>
        <dbReference type="Proteomes" id="UP000028990"/>
    </source>
</evidence>
<sequence>MMPWECLRALQVKKPEKTGEWKPEDRSREPLALTKQANKAKQLLSRRAQNPQPLVADRPLPQKSDRQEQDLGTKGVKGLALHSKEEARCPLEGEFSYKPIRDKEGELP</sequence>
<feature type="region of interest" description="Disordered" evidence="1">
    <location>
        <begin position="14"/>
        <end position="85"/>
    </location>
</feature>
<gene>
    <name evidence="2" type="ORF">H920_03512</name>
</gene>
<evidence type="ECO:0000313" key="2">
    <source>
        <dbReference type="EMBL" id="KFO35082.1"/>
    </source>
</evidence>
<dbReference type="Proteomes" id="UP000028990">
    <property type="component" value="Unassembled WGS sequence"/>
</dbReference>
<feature type="compositionally biased region" description="Basic and acidic residues" evidence="1">
    <location>
        <begin position="14"/>
        <end position="29"/>
    </location>
</feature>
<keyword evidence="3" id="KW-1185">Reference proteome</keyword>
<dbReference type="EMBL" id="KN121890">
    <property type="protein sequence ID" value="KFO35082.1"/>
    <property type="molecule type" value="Genomic_DNA"/>
</dbReference>
<accession>A0A091DVF8</accession>
<name>A0A091DVF8_FUKDA</name>
<organism evidence="2 3">
    <name type="scientific">Fukomys damarensis</name>
    <name type="common">Damaraland mole rat</name>
    <name type="synonym">Cryptomys damarensis</name>
    <dbReference type="NCBI Taxonomy" id="885580"/>
    <lineage>
        <taxon>Eukaryota</taxon>
        <taxon>Metazoa</taxon>
        <taxon>Chordata</taxon>
        <taxon>Craniata</taxon>
        <taxon>Vertebrata</taxon>
        <taxon>Euteleostomi</taxon>
        <taxon>Mammalia</taxon>
        <taxon>Eutheria</taxon>
        <taxon>Euarchontoglires</taxon>
        <taxon>Glires</taxon>
        <taxon>Rodentia</taxon>
        <taxon>Hystricomorpha</taxon>
        <taxon>Bathyergidae</taxon>
        <taxon>Fukomys</taxon>
    </lineage>
</organism>
<protein>
    <submittedName>
        <fullName evidence="2">Uncharacterized protein</fullName>
    </submittedName>
</protein>